<comment type="caution">
    <text evidence="1">The sequence shown here is derived from an EMBL/GenBank/DDBJ whole genome shotgun (WGS) entry which is preliminary data.</text>
</comment>
<evidence type="ECO:0000313" key="1">
    <source>
        <dbReference type="EMBL" id="OGG85703.1"/>
    </source>
</evidence>
<dbReference type="AlphaFoldDB" id="A0A1F6FIL5"/>
<dbReference type="Pfam" id="PF13483">
    <property type="entry name" value="Lactamase_B_3"/>
    <property type="match status" value="1"/>
</dbReference>
<organism evidence="1 2">
    <name type="scientific">Candidatus Kaiserbacteria bacterium RIFOXYB1_FULL_46_14</name>
    <dbReference type="NCBI Taxonomy" id="1798531"/>
    <lineage>
        <taxon>Bacteria</taxon>
        <taxon>Candidatus Kaiseribacteriota</taxon>
    </lineage>
</organism>
<dbReference type="EMBL" id="MFMS01000005">
    <property type="protein sequence ID" value="OGG85703.1"/>
    <property type="molecule type" value="Genomic_DNA"/>
</dbReference>
<dbReference type="InterPro" id="IPR036866">
    <property type="entry name" value="RibonucZ/Hydroxyglut_hydro"/>
</dbReference>
<proteinExistence type="predicted"/>
<dbReference type="PANTHER" id="PTHR39189:SF1">
    <property type="entry name" value="UPF0173 METAL-DEPENDENT HYDROLASE YTKL"/>
    <property type="match status" value="1"/>
</dbReference>
<accession>A0A1F6FIL5</accession>
<dbReference type="PANTHER" id="PTHR39189">
    <property type="entry name" value="UPF0173 METAL-DEPENDENT HYDROLASE YTKL"/>
    <property type="match status" value="1"/>
</dbReference>
<dbReference type="STRING" id="1798531.A2392_02790"/>
<name>A0A1F6FIL5_9BACT</name>
<dbReference type="SUPFAM" id="SSF56281">
    <property type="entry name" value="Metallo-hydrolase/oxidoreductase"/>
    <property type="match status" value="1"/>
</dbReference>
<evidence type="ECO:0000313" key="2">
    <source>
        <dbReference type="Proteomes" id="UP000177395"/>
    </source>
</evidence>
<gene>
    <name evidence="1" type="ORF">A2392_02790</name>
</gene>
<dbReference type="Proteomes" id="UP000177395">
    <property type="component" value="Unassembled WGS sequence"/>
</dbReference>
<dbReference type="Gene3D" id="3.60.15.10">
    <property type="entry name" value="Ribonuclease Z/Hydroxyacylglutathione hydrolase-like"/>
    <property type="match status" value="1"/>
</dbReference>
<protein>
    <recommendedName>
        <fullName evidence="3">Lactamase</fullName>
    </recommendedName>
</protein>
<evidence type="ECO:0008006" key="3">
    <source>
        <dbReference type="Google" id="ProtNLM"/>
    </source>
</evidence>
<sequence>MIITYHGGQCFKASFGDTTIAFSPASKSSKRFSTPKFGADVAFVSIKHPDFNGTENASHGTRQPFVVDGPGEYEIGEVTAQGFGIQTMYDGKPHWNTIYQVQLEGINMLFLGALNDPEIDPKILGELGDIDILFLPIGGGDVLEVPQASKLAVKLEARLIIPMHYDEKALAAFLKEEGAESGKPQEKLTIKKKDVMTMEGEIVVLEG</sequence>
<reference evidence="1 2" key="1">
    <citation type="journal article" date="2016" name="Nat. Commun.">
        <title>Thousands of microbial genomes shed light on interconnected biogeochemical processes in an aquifer system.</title>
        <authorList>
            <person name="Anantharaman K."/>
            <person name="Brown C.T."/>
            <person name="Hug L.A."/>
            <person name="Sharon I."/>
            <person name="Castelle C.J."/>
            <person name="Probst A.J."/>
            <person name="Thomas B.C."/>
            <person name="Singh A."/>
            <person name="Wilkins M.J."/>
            <person name="Karaoz U."/>
            <person name="Brodie E.L."/>
            <person name="Williams K.H."/>
            <person name="Hubbard S.S."/>
            <person name="Banfield J.F."/>
        </authorList>
    </citation>
    <scope>NUCLEOTIDE SEQUENCE [LARGE SCALE GENOMIC DNA]</scope>
</reference>